<dbReference type="Proteomes" id="UP000095286">
    <property type="component" value="Unplaced"/>
</dbReference>
<protein>
    <submittedName>
        <fullName evidence="2">Lipoprotein</fullName>
    </submittedName>
</protein>
<sequence length="330" mass="35527">MFTPSKFSILLFAACFVTSAYTCSKASDQLHFAGEIIQTPLTEGSVICDSEVTGGAIDGNGTFTKITEIIATGGQKKDSNIEPFNFSVGKEENVTGALNVQCKCASTIAGGKNESGIVSFALKPRDNIKFEYSCSEDNTEAPTFKDLTPLTLDEERAKLEEGKVKTAIEAKAIKDNANKDANIVITNAKKEARRMRDSALKDAKIIIINAENDANVTNANAENEARKIRDDALKNAKIIIINAENDADKTNANAENEAKKIRDDALTNAKIIIINAENDANTTNANAENEAKKSNGENAAESETTTDRVITKTTPIPVNNDTADNDNEKI</sequence>
<accession>A0AC35THF9</accession>
<organism evidence="1 2">
    <name type="scientific">Rhabditophanes sp. KR3021</name>
    <dbReference type="NCBI Taxonomy" id="114890"/>
    <lineage>
        <taxon>Eukaryota</taxon>
        <taxon>Metazoa</taxon>
        <taxon>Ecdysozoa</taxon>
        <taxon>Nematoda</taxon>
        <taxon>Chromadorea</taxon>
        <taxon>Rhabditida</taxon>
        <taxon>Tylenchina</taxon>
        <taxon>Panagrolaimomorpha</taxon>
        <taxon>Strongyloidoidea</taxon>
        <taxon>Alloionematidae</taxon>
        <taxon>Rhabditophanes</taxon>
    </lineage>
</organism>
<reference evidence="2" key="1">
    <citation type="submission" date="2016-11" db="UniProtKB">
        <authorList>
            <consortium name="WormBaseParasite"/>
        </authorList>
    </citation>
    <scope>IDENTIFICATION</scope>
    <source>
        <strain evidence="2">KR3021</strain>
    </source>
</reference>
<dbReference type="WBParaSite" id="RSKR_0000063800.1">
    <property type="protein sequence ID" value="RSKR_0000063800.1"/>
    <property type="gene ID" value="RSKR_0000063800"/>
</dbReference>
<name>A0AC35THF9_9BILA</name>
<proteinExistence type="predicted"/>
<evidence type="ECO:0000313" key="2">
    <source>
        <dbReference type="WBParaSite" id="RSKR_0000063800.1"/>
    </source>
</evidence>
<evidence type="ECO:0000313" key="1">
    <source>
        <dbReference type="Proteomes" id="UP000095286"/>
    </source>
</evidence>